<evidence type="ECO:0000256" key="6">
    <source>
        <dbReference type="ARBA" id="ARBA00022679"/>
    </source>
</evidence>
<evidence type="ECO:0000256" key="12">
    <source>
        <dbReference type="PIRSR" id="PIRSR603542-1"/>
    </source>
</evidence>
<dbReference type="InterPro" id="IPR003542">
    <property type="entry name" value="Enbac_synth_compD-like"/>
</dbReference>
<feature type="binding site" evidence="12">
    <location>
        <position position="156"/>
    </location>
    <ligand>
        <name>CoA</name>
        <dbReference type="ChEBI" id="CHEBI:57287"/>
    </ligand>
</feature>
<feature type="binding site" evidence="12">
    <location>
        <position position="160"/>
    </location>
    <ligand>
        <name>CoA</name>
        <dbReference type="ChEBI" id="CHEBI:57287"/>
    </ligand>
</feature>
<evidence type="ECO:0000256" key="7">
    <source>
        <dbReference type="ARBA" id="ARBA00023191"/>
    </source>
</evidence>
<dbReference type="InterPro" id="IPR037143">
    <property type="entry name" value="4-PPantetheinyl_Trfase_dom_sf"/>
</dbReference>
<name>A0A1N7PRN7_9RHOB</name>
<evidence type="ECO:0000256" key="8">
    <source>
        <dbReference type="ARBA" id="ARBA00029894"/>
    </source>
</evidence>
<comment type="similarity">
    <text evidence="3">Belongs to the P-Pant transferase superfamily. EntD family.</text>
</comment>
<evidence type="ECO:0000256" key="10">
    <source>
        <dbReference type="ARBA" id="ARBA00049176"/>
    </source>
</evidence>
<feature type="domain" description="4'-phosphopantetheinyl transferase" evidence="14">
    <location>
        <begin position="110"/>
        <end position="195"/>
    </location>
</feature>
<evidence type="ECO:0000256" key="2">
    <source>
        <dbReference type="ARBA" id="ARBA00004993"/>
    </source>
</evidence>
<evidence type="ECO:0000313" key="16">
    <source>
        <dbReference type="EMBL" id="SIT13210.1"/>
    </source>
</evidence>
<feature type="binding site" evidence="12">
    <location>
        <position position="48"/>
    </location>
    <ligand>
        <name>CoA</name>
        <dbReference type="ChEBI" id="CHEBI:57287"/>
    </ligand>
</feature>
<evidence type="ECO:0000259" key="14">
    <source>
        <dbReference type="Pfam" id="PF01648"/>
    </source>
</evidence>
<feature type="binding site" evidence="13">
    <location>
        <position position="116"/>
    </location>
    <ligand>
        <name>Mg(2+)</name>
        <dbReference type="ChEBI" id="CHEBI:18420"/>
    </ligand>
</feature>
<evidence type="ECO:0000256" key="4">
    <source>
        <dbReference type="ARBA" id="ARBA00011503"/>
    </source>
</evidence>
<dbReference type="PANTHER" id="PTHR38096">
    <property type="entry name" value="ENTEROBACTIN SYNTHASE COMPONENT D"/>
    <property type="match status" value="1"/>
</dbReference>
<evidence type="ECO:0000256" key="1">
    <source>
        <dbReference type="ARBA" id="ARBA00003937"/>
    </source>
</evidence>
<dbReference type="Pfam" id="PF01648">
    <property type="entry name" value="ACPS"/>
    <property type="match status" value="1"/>
</dbReference>
<dbReference type="UniPathway" id="UPA00017"/>
<feature type="binding site" evidence="13">
    <location>
        <position position="114"/>
    </location>
    <ligand>
        <name>Mg(2+)</name>
        <dbReference type="ChEBI" id="CHEBI:18420"/>
    </ligand>
</feature>
<dbReference type="InterPro" id="IPR008278">
    <property type="entry name" value="4-PPantetheinyl_Trfase_dom"/>
</dbReference>
<feature type="binding site" evidence="12">
    <location>
        <position position="56"/>
    </location>
    <ligand>
        <name>CoA</name>
        <dbReference type="ChEBI" id="CHEBI:57287"/>
    </ligand>
</feature>
<dbReference type="InterPro" id="IPR041354">
    <property type="entry name" value="4PPT_N"/>
</dbReference>
<dbReference type="GO" id="GO:0000287">
    <property type="term" value="F:magnesium ion binding"/>
    <property type="evidence" value="ECO:0007669"/>
    <property type="project" value="InterPro"/>
</dbReference>
<keyword evidence="13" id="KW-0479">Metal-binding</keyword>
<keyword evidence="13" id="KW-0460">Magnesium</keyword>
<dbReference type="SUPFAM" id="SSF56214">
    <property type="entry name" value="4'-phosphopantetheinyl transferase"/>
    <property type="match status" value="1"/>
</dbReference>
<dbReference type="EMBL" id="FTOT01000006">
    <property type="protein sequence ID" value="SIT13210.1"/>
    <property type="molecule type" value="Genomic_DNA"/>
</dbReference>
<feature type="domain" description="4'-phosphopantetheinyl transferase N-terminal" evidence="15">
    <location>
        <begin position="37"/>
        <end position="103"/>
    </location>
</feature>
<feature type="binding site" evidence="13">
    <location>
        <position position="115"/>
    </location>
    <ligand>
        <name>Mg(2+)</name>
        <dbReference type="ChEBI" id="CHEBI:18420"/>
    </ligand>
</feature>
<comment type="pathway">
    <text evidence="2">Siderophore biosynthesis; enterobactin biosynthesis.</text>
</comment>
<dbReference type="GO" id="GO:0009239">
    <property type="term" value="P:enterobactin biosynthetic process"/>
    <property type="evidence" value="ECO:0007669"/>
    <property type="project" value="UniProtKB-UniPathway"/>
</dbReference>
<dbReference type="GO" id="GO:0008897">
    <property type="term" value="F:holo-[acyl-carrier-protein] synthase activity"/>
    <property type="evidence" value="ECO:0007669"/>
    <property type="project" value="InterPro"/>
</dbReference>
<dbReference type="Pfam" id="PF17837">
    <property type="entry name" value="4PPT_N"/>
    <property type="match status" value="1"/>
</dbReference>
<evidence type="ECO:0000256" key="3">
    <source>
        <dbReference type="ARBA" id="ARBA00008342"/>
    </source>
</evidence>
<dbReference type="PRINTS" id="PR01399">
    <property type="entry name" value="ENTSNTHTASED"/>
</dbReference>
<sequence length="231" mass="23822">MSSRPQQAAAAAQALFPPGAEVAVVSIGAAPPAWPSEAAAVASAVPARQAEFAAGRAAARAALEALGLPPVAVPALSTRAPGWPAGIAGSICHTDGLALAVLAPRRQCLSLGLDAEPDEPFPEELVDSVTLPQERRWIAAQPDRARAARLIFVAKEAAYKCQFPASQTLIGFDAIRIELRPAGRLMATFVRPVAPFRTGDSLTGRYGHGGGLVMAGFTRGATRTSDGPFAP</sequence>
<proteinExistence type="inferred from homology"/>
<evidence type="ECO:0000259" key="15">
    <source>
        <dbReference type="Pfam" id="PF17837"/>
    </source>
</evidence>
<dbReference type="RefSeq" id="WP_076532514.1">
    <property type="nucleotide sequence ID" value="NZ_BMEH01000006.1"/>
</dbReference>
<evidence type="ECO:0000313" key="17">
    <source>
        <dbReference type="Proteomes" id="UP000186141"/>
    </source>
</evidence>
<evidence type="ECO:0000256" key="11">
    <source>
        <dbReference type="ARBA" id="ARBA00049191"/>
    </source>
</evidence>
<dbReference type="AlphaFoldDB" id="A0A1N7PRN7"/>
<evidence type="ECO:0000256" key="9">
    <source>
        <dbReference type="ARBA" id="ARBA00031996"/>
    </source>
</evidence>
<dbReference type="STRING" id="1086013.SAMN05421774_10676"/>
<keyword evidence="17" id="KW-1185">Reference proteome</keyword>
<accession>A0A1N7PRN7</accession>
<comment type="function">
    <text evidence="1">Involved in the biosynthesis of the siderophore enterobactin (enterochelin), which is a macrocyclic trimeric lactone of N-(2,3-dihydroxybenzoyl)-serine. The serine trilactone serves as a scaffolding for the three catechol functionalities that provide hexadentate coordination for the tightly ligated iron(2+) atoms. Plays an essential role in the assembly of the enterobactin by catalyzing the transfer of the 4'-phosphopantetheine (Ppant) moiety from coenzyme A to the apo-domains of both EntB (ArCP domain) and EntF (PCP domain) to yield their holo-forms which make them competent for the activation of 2,3-dihydroxybenzoate (DHB) and L-serine, respectively.</text>
</comment>
<keyword evidence="7" id="KW-0259">Enterobactin biosynthesis</keyword>
<evidence type="ECO:0000256" key="13">
    <source>
        <dbReference type="PIRSR" id="PIRSR603542-2"/>
    </source>
</evidence>
<comment type="subunit">
    <text evidence="4">EntB, EntD, EntE, and EntF form a multienzyme complex called enterobactin synthase.</text>
</comment>
<dbReference type="OrthoDB" id="8210607at2"/>
<organism evidence="16 17">
    <name type="scientific">Gemmobacter megaterium</name>
    <dbReference type="NCBI Taxonomy" id="1086013"/>
    <lineage>
        <taxon>Bacteria</taxon>
        <taxon>Pseudomonadati</taxon>
        <taxon>Pseudomonadota</taxon>
        <taxon>Alphaproteobacteria</taxon>
        <taxon>Rhodobacterales</taxon>
        <taxon>Paracoccaceae</taxon>
        <taxon>Gemmobacter</taxon>
    </lineage>
</organism>
<comment type="catalytic activity">
    <reaction evidence="10">
        <text>apo-[aryl-carrier protein] + CoA = holo-[aryl-carrier protein] + adenosine 3',5'-bisphosphate + H(+)</text>
        <dbReference type="Rhea" id="RHEA:48404"/>
        <dbReference type="Rhea" id="RHEA-COMP:15903"/>
        <dbReference type="Rhea" id="RHEA-COMP:17557"/>
        <dbReference type="ChEBI" id="CHEBI:15378"/>
        <dbReference type="ChEBI" id="CHEBI:29999"/>
        <dbReference type="ChEBI" id="CHEBI:57287"/>
        <dbReference type="ChEBI" id="CHEBI:58343"/>
        <dbReference type="ChEBI" id="CHEBI:64479"/>
    </reaction>
</comment>
<dbReference type="GO" id="GO:0005886">
    <property type="term" value="C:plasma membrane"/>
    <property type="evidence" value="ECO:0007669"/>
    <property type="project" value="TreeGrafter"/>
</dbReference>
<comment type="cofactor">
    <cofactor evidence="13">
        <name>Mg(2+)</name>
        <dbReference type="ChEBI" id="CHEBI:18420"/>
    </cofactor>
</comment>
<dbReference type="GO" id="GO:0009366">
    <property type="term" value="C:enterobactin synthetase complex"/>
    <property type="evidence" value="ECO:0007669"/>
    <property type="project" value="InterPro"/>
</dbReference>
<evidence type="ECO:0000256" key="5">
    <source>
        <dbReference type="ARBA" id="ARBA00019087"/>
    </source>
</evidence>
<reference evidence="16 17" key="1">
    <citation type="submission" date="2017-01" db="EMBL/GenBank/DDBJ databases">
        <authorList>
            <person name="Mah S.A."/>
            <person name="Swanson W.J."/>
            <person name="Moy G.W."/>
            <person name="Vacquier V.D."/>
        </authorList>
    </citation>
    <scope>NUCLEOTIDE SEQUENCE [LARGE SCALE GENOMIC DNA]</scope>
    <source>
        <strain evidence="16 17">DSM 26375</strain>
    </source>
</reference>
<keyword evidence="6 16" id="KW-0808">Transferase</keyword>
<comment type="catalytic activity">
    <reaction evidence="11">
        <text>apo-[peptidyl-carrier protein] + CoA = holo-[peptidyl-carrier protein] + adenosine 3',5'-bisphosphate + H(+)</text>
        <dbReference type="Rhea" id="RHEA:46228"/>
        <dbReference type="Rhea" id="RHEA-COMP:11479"/>
        <dbReference type="Rhea" id="RHEA-COMP:11480"/>
        <dbReference type="ChEBI" id="CHEBI:15378"/>
        <dbReference type="ChEBI" id="CHEBI:29999"/>
        <dbReference type="ChEBI" id="CHEBI:57287"/>
        <dbReference type="ChEBI" id="CHEBI:58343"/>
        <dbReference type="ChEBI" id="CHEBI:64479"/>
    </reaction>
</comment>
<dbReference type="Proteomes" id="UP000186141">
    <property type="component" value="Unassembled WGS sequence"/>
</dbReference>
<protein>
    <recommendedName>
        <fullName evidence="5">Enterobactin synthase component D</fullName>
    </recommendedName>
    <alternativeName>
        <fullName evidence="8">4'-phosphopantetheinyl transferase EntD</fullName>
    </alternativeName>
    <alternativeName>
        <fullName evidence="9">Enterochelin synthase D</fullName>
    </alternativeName>
</protein>
<dbReference type="PANTHER" id="PTHR38096:SF1">
    <property type="entry name" value="ENTEROBACTIN SYNTHASE COMPONENT D"/>
    <property type="match status" value="1"/>
</dbReference>
<feature type="binding site" evidence="12">
    <location>
        <position position="114"/>
    </location>
    <ligand>
        <name>CoA</name>
        <dbReference type="ChEBI" id="CHEBI:57287"/>
    </ligand>
</feature>
<gene>
    <name evidence="16" type="ORF">SAMN05421774_10676</name>
</gene>